<evidence type="ECO:0000256" key="4">
    <source>
        <dbReference type="ARBA" id="ARBA00022771"/>
    </source>
</evidence>
<dbReference type="InterPro" id="IPR036236">
    <property type="entry name" value="Znf_C2H2_sf"/>
</dbReference>
<evidence type="ECO:0000256" key="6">
    <source>
        <dbReference type="ARBA" id="ARBA00023242"/>
    </source>
</evidence>
<dbReference type="PANTHER" id="PTHR16515">
    <property type="entry name" value="PR DOMAIN ZINC FINGER PROTEIN"/>
    <property type="match status" value="1"/>
</dbReference>
<protein>
    <recommendedName>
        <fullName evidence="14">Protein krueppel</fullName>
    </recommendedName>
</protein>
<gene>
    <name evidence="12" type="ORF">FNF28_05478</name>
</gene>
<keyword evidence="5" id="KW-0862">Zinc</keyword>
<dbReference type="GO" id="GO:0005634">
    <property type="term" value="C:nucleus"/>
    <property type="evidence" value="ECO:0007669"/>
    <property type="project" value="UniProtKB-SubCell"/>
</dbReference>
<evidence type="ECO:0000256" key="5">
    <source>
        <dbReference type="ARBA" id="ARBA00022833"/>
    </source>
</evidence>
<dbReference type="SUPFAM" id="SSF57667">
    <property type="entry name" value="beta-beta-alpha zinc fingers"/>
    <property type="match status" value="2"/>
</dbReference>
<feature type="compositionally biased region" description="Low complexity" evidence="9">
    <location>
        <begin position="192"/>
        <end position="205"/>
    </location>
</feature>
<dbReference type="Pfam" id="PF00096">
    <property type="entry name" value="zf-C2H2"/>
    <property type="match status" value="2"/>
</dbReference>
<dbReference type="InterPro" id="IPR013087">
    <property type="entry name" value="Znf_C2H2_type"/>
</dbReference>
<feature type="domain" description="C2H2-type" evidence="11">
    <location>
        <begin position="295"/>
        <end position="323"/>
    </location>
</feature>
<dbReference type="InterPro" id="IPR035979">
    <property type="entry name" value="RBD_domain_sf"/>
</dbReference>
<dbReference type="Pfam" id="PF12874">
    <property type="entry name" value="zf-met"/>
    <property type="match status" value="1"/>
</dbReference>
<dbReference type="AlphaFoldDB" id="A0A5A8D637"/>
<evidence type="ECO:0008006" key="14">
    <source>
        <dbReference type="Google" id="ProtNLM"/>
    </source>
</evidence>
<dbReference type="Gene3D" id="3.30.70.330">
    <property type="match status" value="1"/>
</dbReference>
<dbReference type="PROSITE" id="PS50102">
    <property type="entry name" value="RRM"/>
    <property type="match status" value="1"/>
</dbReference>
<evidence type="ECO:0000256" key="8">
    <source>
        <dbReference type="PROSITE-ProRule" id="PRU00176"/>
    </source>
</evidence>
<dbReference type="GO" id="GO:0003723">
    <property type="term" value="F:RNA binding"/>
    <property type="evidence" value="ECO:0007669"/>
    <property type="project" value="UniProtKB-UniRule"/>
</dbReference>
<evidence type="ECO:0000256" key="1">
    <source>
        <dbReference type="ARBA" id="ARBA00004123"/>
    </source>
</evidence>
<evidence type="ECO:0000256" key="2">
    <source>
        <dbReference type="ARBA" id="ARBA00022723"/>
    </source>
</evidence>
<keyword evidence="8" id="KW-0694">RNA-binding</keyword>
<proteinExistence type="predicted"/>
<accession>A0A5A8D637</accession>
<feature type="domain" description="RRM" evidence="10">
    <location>
        <begin position="12"/>
        <end position="84"/>
    </location>
</feature>
<organism evidence="12 13">
    <name type="scientific">Cafeteria roenbergensis</name>
    <name type="common">Marine flagellate</name>
    <dbReference type="NCBI Taxonomy" id="33653"/>
    <lineage>
        <taxon>Eukaryota</taxon>
        <taxon>Sar</taxon>
        <taxon>Stramenopiles</taxon>
        <taxon>Bigyra</taxon>
        <taxon>Opalozoa</taxon>
        <taxon>Bicosoecida</taxon>
        <taxon>Cafeteriaceae</taxon>
        <taxon>Cafeteria</taxon>
    </lineage>
</organism>
<dbReference type="InterPro" id="IPR000504">
    <property type="entry name" value="RRM_dom"/>
</dbReference>
<dbReference type="SMART" id="SM00355">
    <property type="entry name" value="ZnF_C2H2"/>
    <property type="match status" value="3"/>
</dbReference>
<comment type="subcellular location">
    <subcellularLocation>
        <location evidence="1">Nucleus</location>
    </subcellularLocation>
</comment>
<dbReference type="PROSITE" id="PS00028">
    <property type="entry name" value="ZINC_FINGER_C2H2_1"/>
    <property type="match status" value="3"/>
</dbReference>
<keyword evidence="6" id="KW-0539">Nucleus</keyword>
<evidence type="ECO:0000256" key="3">
    <source>
        <dbReference type="ARBA" id="ARBA00022737"/>
    </source>
</evidence>
<sequence>MDGRGADPSGGSRLFVKWVHQSAQRELEALFSAHGQLAAPLSFIQRIEACFVQFCDPTAAARARDAENGRLVEGKRIKVEIAIEDRETARRAKRPAAPPAPTDGVVCRVFLPDPALYDFADTVVTRLEAGGVVACTELAAGSSFEDVLARARATHTRFVVTVDAVGAPAGKVMVTSLVPVVPGYTLGTFRKAPSAADPAPALSSDRMSQFATARHSAARQGDPSGEGKRPQSNSNVDLPPLDVDSTPPRFVPGQTSAPSRVQNGAIEPALPYGPTCETAGLASASGKSDDAEYRFRCQSCGRGFKRKAHLSRHVVSVHDRRRDFSCEHCPRTFSTNSDRLSHTRAVHLNARPHECRLCRKSFNRKAHLRAHVARVHKNDPALAGSMDF</sequence>
<evidence type="ECO:0000256" key="9">
    <source>
        <dbReference type="SAM" id="MobiDB-lite"/>
    </source>
</evidence>
<dbReference type="InterPro" id="IPR050331">
    <property type="entry name" value="Zinc_finger"/>
</dbReference>
<dbReference type="GO" id="GO:0010468">
    <property type="term" value="P:regulation of gene expression"/>
    <property type="evidence" value="ECO:0007669"/>
    <property type="project" value="TreeGrafter"/>
</dbReference>
<dbReference type="GO" id="GO:0008270">
    <property type="term" value="F:zinc ion binding"/>
    <property type="evidence" value="ECO:0007669"/>
    <property type="project" value="UniProtKB-KW"/>
</dbReference>
<evidence type="ECO:0000256" key="7">
    <source>
        <dbReference type="PROSITE-ProRule" id="PRU00042"/>
    </source>
</evidence>
<evidence type="ECO:0000259" key="11">
    <source>
        <dbReference type="PROSITE" id="PS50157"/>
    </source>
</evidence>
<dbReference type="PANTHER" id="PTHR16515:SF49">
    <property type="entry name" value="GASTRULA ZINC FINGER PROTEIN XLCGF49.1-LIKE-RELATED"/>
    <property type="match status" value="1"/>
</dbReference>
<evidence type="ECO:0000259" key="10">
    <source>
        <dbReference type="PROSITE" id="PS50102"/>
    </source>
</evidence>
<dbReference type="Gene3D" id="3.30.160.60">
    <property type="entry name" value="Classic Zinc Finger"/>
    <property type="match status" value="2"/>
</dbReference>
<name>A0A5A8D637_CAFRO</name>
<comment type="caution">
    <text evidence="12">The sequence shown here is derived from an EMBL/GenBank/DDBJ whole genome shotgun (WGS) entry which is preliminary data.</text>
</comment>
<dbReference type="PROSITE" id="PS50157">
    <property type="entry name" value="ZINC_FINGER_C2H2_2"/>
    <property type="match status" value="3"/>
</dbReference>
<feature type="domain" description="C2H2-type" evidence="11">
    <location>
        <begin position="353"/>
        <end position="381"/>
    </location>
</feature>
<reference evidence="12 13" key="1">
    <citation type="submission" date="2019-07" db="EMBL/GenBank/DDBJ databases">
        <title>Genomes of Cafeteria roenbergensis.</title>
        <authorList>
            <person name="Fischer M.G."/>
            <person name="Hackl T."/>
            <person name="Roman M."/>
        </authorList>
    </citation>
    <scope>NUCLEOTIDE SEQUENCE [LARGE SCALE GENOMIC DNA]</scope>
    <source>
        <strain evidence="12 13">RCC970-E3</strain>
    </source>
</reference>
<keyword evidence="4 7" id="KW-0863">Zinc-finger</keyword>
<dbReference type="CDD" id="cd00590">
    <property type="entry name" value="RRM_SF"/>
    <property type="match status" value="1"/>
</dbReference>
<dbReference type="Proteomes" id="UP000324907">
    <property type="component" value="Unassembled WGS sequence"/>
</dbReference>
<keyword evidence="2" id="KW-0479">Metal-binding</keyword>
<feature type="domain" description="C2H2-type" evidence="11">
    <location>
        <begin position="324"/>
        <end position="352"/>
    </location>
</feature>
<dbReference type="SUPFAM" id="SSF54928">
    <property type="entry name" value="RNA-binding domain, RBD"/>
    <property type="match status" value="1"/>
</dbReference>
<dbReference type="EMBL" id="VLTL01000111">
    <property type="protein sequence ID" value="KAA0160399.1"/>
    <property type="molecule type" value="Genomic_DNA"/>
</dbReference>
<keyword evidence="3" id="KW-0677">Repeat</keyword>
<feature type="region of interest" description="Disordered" evidence="9">
    <location>
        <begin position="192"/>
        <end position="261"/>
    </location>
</feature>
<evidence type="ECO:0000313" key="12">
    <source>
        <dbReference type="EMBL" id="KAA0160399.1"/>
    </source>
</evidence>
<dbReference type="InterPro" id="IPR012677">
    <property type="entry name" value="Nucleotide-bd_a/b_plait_sf"/>
</dbReference>
<evidence type="ECO:0000313" key="13">
    <source>
        <dbReference type="Proteomes" id="UP000324907"/>
    </source>
</evidence>